<dbReference type="PANTHER" id="PTHR30175">
    <property type="entry name" value="PHOSPHOTRANSFERASE SYSTEM TRANSPORT PROTEIN"/>
    <property type="match status" value="1"/>
</dbReference>
<evidence type="ECO:0000256" key="9">
    <source>
        <dbReference type="ARBA" id="ARBA00022989"/>
    </source>
</evidence>
<feature type="domain" description="PTS EIIB type-1" evidence="12">
    <location>
        <begin position="29"/>
        <end position="111"/>
    </location>
</feature>
<dbReference type="GO" id="GO:0009401">
    <property type="term" value="P:phosphoenolpyruvate-dependent sugar phosphotransferase system"/>
    <property type="evidence" value="ECO:0007669"/>
    <property type="project" value="UniProtKB-KW"/>
</dbReference>
<keyword evidence="8" id="KW-0418">Kinase</keyword>
<dbReference type="GO" id="GO:0090589">
    <property type="term" value="F:protein-phosphocysteine-trehalose phosphotransferase system transporter activity"/>
    <property type="evidence" value="ECO:0007669"/>
    <property type="project" value="TreeGrafter"/>
</dbReference>
<reference evidence="13 14" key="1">
    <citation type="submission" date="2018-08" db="EMBL/GenBank/DDBJ databases">
        <title>A genome reference for cultivated species of the human gut microbiota.</title>
        <authorList>
            <person name="Zou Y."/>
            <person name="Xue W."/>
            <person name="Luo G."/>
        </authorList>
    </citation>
    <scope>NUCLEOTIDE SEQUENCE [LARGE SCALE GENOMIC DNA]</scope>
    <source>
        <strain evidence="13 14">AF33-12</strain>
    </source>
</reference>
<evidence type="ECO:0000256" key="11">
    <source>
        <dbReference type="PROSITE-ProRule" id="PRU00421"/>
    </source>
</evidence>
<evidence type="ECO:0000256" key="4">
    <source>
        <dbReference type="ARBA" id="ARBA00022597"/>
    </source>
</evidence>
<dbReference type="PANTHER" id="PTHR30175:SF1">
    <property type="entry name" value="PTS SYSTEM ARBUTIN-, CELLOBIOSE-, AND SALICIN-SPECIFIC EIIBC COMPONENT-RELATED"/>
    <property type="match status" value="1"/>
</dbReference>
<keyword evidence="3" id="KW-1003">Cell membrane</keyword>
<keyword evidence="10" id="KW-0472">Membrane</keyword>
<name>A0A415S1L7_MEDGN</name>
<keyword evidence="6" id="KW-0598">Phosphotransferase system</keyword>
<accession>A0A415S1L7</accession>
<dbReference type="EMBL" id="QRQE01000078">
    <property type="protein sequence ID" value="RHM68921.1"/>
    <property type="molecule type" value="Genomic_DNA"/>
</dbReference>
<sequence length="147" mass="16652">MLFCSQITKRALQFTKNRRNATMAKKNYENLAKEIVRYIGGVENVNTLIHCATRLRFKVKNIQNVDKKKLEQLEGVITVLDSGGQIQVVIGQHVADVYDTIFEVTDLKKENPSDAEESGEKKNLLNTFMDTISGISGIYRSKKIQSE</sequence>
<evidence type="ECO:0000313" key="13">
    <source>
        <dbReference type="EMBL" id="RHM68921.1"/>
    </source>
</evidence>
<gene>
    <name evidence="13" type="ORF">DWZ50_18660</name>
</gene>
<dbReference type="InterPro" id="IPR001996">
    <property type="entry name" value="PTS_IIB_1"/>
</dbReference>
<dbReference type="FunFam" id="3.30.1360.60:FF:000001">
    <property type="entry name" value="PTS system glucose-specific IIBC component PtsG"/>
    <property type="match status" value="1"/>
</dbReference>
<evidence type="ECO:0000256" key="3">
    <source>
        <dbReference type="ARBA" id="ARBA00022475"/>
    </source>
</evidence>
<dbReference type="SUPFAM" id="SSF55604">
    <property type="entry name" value="Glucose permease domain IIB"/>
    <property type="match status" value="1"/>
</dbReference>
<proteinExistence type="predicted"/>
<evidence type="ECO:0000256" key="2">
    <source>
        <dbReference type="ARBA" id="ARBA00022448"/>
    </source>
</evidence>
<keyword evidence="2" id="KW-0813">Transport</keyword>
<dbReference type="InterPro" id="IPR036878">
    <property type="entry name" value="Glu_permease_IIB"/>
</dbReference>
<keyword evidence="7" id="KW-0812">Transmembrane</keyword>
<dbReference type="GO" id="GO:0008982">
    <property type="term" value="F:protein-N(PI)-phosphohistidine-sugar phosphotransferase activity"/>
    <property type="evidence" value="ECO:0007669"/>
    <property type="project" value="InterPro"/>
</dbReference>
<keyword evidence="5" id="KW-0808">Transferase</keyword>
<comment type="caution">
    <text evidence="13">The sequence shown here is derived from an EMBL/GenBank/DDBJ whole genome shotgun (WGS) entry which is preliminary data.</text>
</comment>
<organism evidence="13 14">
    <name type="scientific">Mediterraneibacter gnavus</name>
    <name type="common">Ruminococcus gnavus</name>
    <dbReference type="NCBI Taxonomy" id="33038"/>
    <lineage>
        <taxon>Bacteria</taxon>
        <taxon>Bacillati</taxon>
        <taxon>Bacillota</taxon>
        <taxon>Clostridia</taxon>
        <taxon>Lachnospirales</taxon>
        <taxon>Lachnospiraceae</taxon>
        <taxon>Mediterraneibacter</taxon>
    </lineage>
</organism>
<dbReference type="Proteomes" id="UP000285610">
    <property type="component" value="Unassembled WGS sequence"/>
</dbReference>
<evidence type="ECO:0000256" key="1">
    <source>
        <dbReference type="ARBA" id="ARBA00004651"/>
    </source>
</evidence>
<dbReference type="CDD" id="cd00212">
    <property type="entry name" value="PTS_IIB_glc"/>
    <property type="match status" value="1"/>
</dbReference>
<dbReference type="AlphaFoldDB" id="A0A415S1L7"/>
<evidence type="ECO:0000256" key="5">
    <source>
        <dbReference type="ARBA" id="ARBA00022679"/>
    </source>
</evidence>
<dbReference type="GO" id="GO:0015771">
    <property type="term" value="P:trehalose transport"/>
    <property type="evidence" value="ECO:0007669"/>
    <property type="project" value="TreeGrafter"/>
</dbReference>
<dbReference type="Gene3D" id="3.30.1360.60">
    <property type="entry name" value="Glucose permease domain IIB"/>
    <property type="match status" value="1"/>
</dbReference>
<dbReference type="InterPro" id="IPR050558">
    <property type="entry name" value="PTS_Sugar-Specific_Components"/>
</dbReference>
<dbReference type="GO" id="GO:0005886">
    <property type="term" value="C:plasma membrane"/>
    <property type="evidence" value="ECO:0007669"/>
    <property type="project" value="UniProtKB-SubCell"/>
</dbReference>
<keyword evidence="4" id="KW-0762">Sugar transport</keyword>
<evidence type="ECO:0000256" key="8">
    <source>
        <dbReference type="ARBA" id="ARBA00022777"/>
    </source>
</evidence>
<evidence type="ECO:0000259" key="12">
    <source>
        <dbReference type="PROSITE" id="PS51098"/>
    </source>
</evidence>
<evidence type="ECO:0000256" key="10">
    <source>
        <dbReference type="ARBA" id="ARBA00023136"/>
    </source>
</evidence>
<dbReference type="PROSITE" id="PS51098">
    <property type="entry name" value="PTS_EIIB_TYPE_1"/>
    <property type="match status" value="1"/>
</dbReference>
<protein>
    <recommendedName>
        <fullName evidence="12">PTS EIIB type-1 domain-containing protein</fullName>
    </recommendedName>
</protein>
<comment type="subcellular location">
    <subcellularLocation>
        <location evidence="1">Cell membrane</location>
        <topology evidence="1">Multi-pass membrane protein</topology>
    </subcellularLocation>
</comment>
<feature type="active site" description="Phosphocysteine intermediate; for EIIB activity" evidence="11">
    <location>
        <position position="51"/>
    </location>
</feature>
<dbReference type="InterPro" id="IPR018113">
    <property type="entry name" value="PTrfase_EIIB_Cys"/>
</dbReference>
<evidence type="ECO:0000256" key="7">
    <source>
        <dbReference type="ARBA" id="ARBA00022692"/>
    </source>
</evidence>
<evidence type="ECO:0000256" key="6">
    <source>
        <dbReference type="ARBA" id="ARBA00022683"/>
    </source>
</evidence>
<dbReference type="Pfam" id="PF00367">
    <property type="entry name" value="PTS_EIIB"/>
    <property type="match status" value="1"/>
</dbReference>
<evidence type="ECO:0000313" key="14">
    <source>
        <dbReference type="Proteomes" id="UP000285610"/>
    </source>
</evidence>
<keyword evidence="9" id="KW-1133">Transmembrane helix</keyword>
<dbReference type="PROSITE" id="PS01035">
    <property type="entry name" value="PTS_EIIB_TYPE_1_CYS"/>
    <property type="match status" value="1"/>
</dbReference>
<dbReference type="GO" id="GO:0016301">
    <property type="term" value="F:kinase activity"/>
    <property type="evidence" value="ECO:0007669"/>
    <property type="project" value="UniProtKB-KW"/>
</dbReference>